<gene>
    <name evidence="1" type="ORF">EAO74_10000</name>
</gene>
<dbReference type="RefSeq" id="WP_147983423.1">
    <property type="nucleotide sequence ID" value="NZ_RDBM01000034.1"/>
</dbReference>
<dbReference type="EMBL" id="RDBM01000034">
    <property type="protein sequence ID" value="TXS31200.1"/>
    <property type="molecule type" value="Genomic_DNA"/>
</dbReference>
<accession>A0A652L5L5</accession>
<reference evidence="1" key="1">
    <citation type="submission" date="2018-10" db="EMBL/GenBank/DDBJ databases">
        <authorList>
            <person name="Hariharan J."/>
            <person name="Choudoir M.J."/>
            <person name="Diebold P."/>
            <person name="Panke-Buisse K."/>
            <person name="Campbell A.N."/>
            <person name="Buckley D.H."/>
        </authorList>
    </citation>
    <scope>NUCLEOTIDE SEQUENCE</scope>
    <source>
        <strain evidence="1">Gb1</strain>
    </source>
</reference>
<comment type="caution">
    <text evidence="1">The sequence shown here is derived from an EMBL/GenBank/DDBJ whole genome shotgun (WGS) entry which is preliminary data.</text>
</comment>
<proteinExistence type="predicted"/>
<organism evidence="1">
    <name type="scientific">Streptomyces sp. gb1(2016)</name>
    <dbReference type="NCBI Taxonomy" id="1828321"/>
    <lineage>
        <taxon>Bacteria</taxon>
        <taxon>Bacillati</taxon>
        <taxon>Actinomycetota</taxon>
        <taxon>Actinomycetes</taxon>
        <taxon>Kitasatosporales</taxon>
        <taxon>Streptomycetaceae</taxon>
        <taxon>Streptomyces</taxon>
    </lineage>
</organism>
<evidence type="ECO:0008006" key="2">
    <source>
        <dbReference type="Google" id="ProtNLM"/>
    </source>
</evidence>
<name>A0A652L5L5_9ACTN</name>
<protein>
    <recommendedName>
        <fullName evidence="2">DUF892 family protein</fullName>
    </recommendedName>
</protein>
<dbReference type="AlphaFoldDB" id="A0A652L5L5"/>
<evidence type="ECO:0000313" key="1">
    <source>
        <dbReference type="EMBL" id="TXS31200.1"/>
    </source>
</evidence>
<sequence length="152" mass="16771">MHLITYLDLLQTTERTLASSFQLVSAGHAADADVHWATARFGRQCTEHAEVLAQTRARSAEPSEPAPERLHAQGLSAVRSGPVGLLRDLQDLHQLTTLVDITWELIGQAAHAVRDRGLIHTVEHYAPETRAQLAWLRMQMKSAAPQTLVVAQ</sequence>